<dbReference type="RefSeq" id="WP_407877467.1">
    <property type="nucleotide sequence ID" value="NZ_BTHG01000004.1"/>
</dbReference>
<dbReference type="EMBL" id="BTHG01000004">
    <property type="protein sequence ID" value="GMN89701.1"/>
    <property type="molecule type" value="Genomic_DNA"/>
</dbReference>
<proteinExistence type="predicted"/>
<gene>
    <name evidence="1" type="ORF">fsci_11870</name>
</gene>
<protein>
    <recommendedName>
        <fullName evidence="3">Glycosyltransferase</fullName>
    </recommendedName>
</protein>
<sequence length="520" mass="61402">MSDIEQKLIELLDNIKRQVTIVDIEDQRLFLARIYGNLCWMNNIKLFEDDYWEKLFVNDLYDKYSKIISIDKQVKDELHIITECYPYGGHTRLLENILRIRCAGDVLISRVEFSYKEKLSVWDSCNIYKFPSKDANIEDIISIAQSYKIIYLHINPDDIISSVAVGILKKKLINNIKIVFVNHADHVFSFGLEYVDLIAEVGLNGYSINKNYRKNKGLKSFFLGIPIDFRHLAEDRIGFNKQTKFTIISSGADYKYKPFKDYNFPNFIEKLISTNIDFELIILGVDKSKSYWKSLYKYENIKLLESVSFPEYQKIISKAHLCLDSWPYFGGTALPNAWMKGLCVTGLYVPIIGVSPIQQVWFSSDDELLKEIQSFYQDYKQSKIYKLNTSNELKEEFIKNHSFENIGVRLDNALKSDNVTFEYFTDYDLSENDSLFFYKIWKAESKINFAEAHKDWLVNYLFNKNKNLTMSNKNLENELNRIYHSWNWKIMMPVRVFLNIYRKAFKIKNKQQKDEKDEKD</sequence>
<evidence type="ECO:0008006" key="3">
    <source>
        <dbReference type="Google" id="ProtNLM"/>
    </source>
</evidence>
<name>A0ABQ6PGR1_9GAMM</name>
<evidence type="ECO:0000313" key="1">
    <source>
        <dbReference type="EMBL" id="GMN89701.1"/>
    </source>
</evidence>
<organism evidence="1 2">
    <name type="scientific">Francisella sciaenopsi</name>
    <dbReference type="NCBI Taxonomy" id="3055034"/>
    <lineage>
        <taxon>Bacteria</taxon>
        <taxon>Pseudomonadati</taxon>
        <taxon>Pseudomonadota</taxon>
        <taxon>Gammaproteobacteria</taxon>
        <taxon>Thiotrichales</taxon>
        <taxon>Francisellaceae</taxon>
        <taxon>Francisella</taxon>
    </lineage>
</organism>
<accession>A0ABQ6PGR1</accession>
<dbReference type="Proteomes" id="UP001628164">
    <property type="component" value="Unassembled WGS sequence"/>
</dbReference>
<keyword evidence="2" id="KW-1185">Reference proteome</keyword>
<reference evidence="1 2" key="1">
    <citation type="journal article" date="2024" name="Dis. Aquat. Organ.">
        <title>Francisella sciaenopsi sp. nov. isolated from diseased red drum Sciaenops ocellatus in Florida, USA.</title>
        <authorList>
            <person name="Kawahara M."/>
            <person name="Cody T.T."/>
            <person name="Yanong R.P.E."/>
            <person name="Henderson E."/>
            <person name="Yazdi Z."/>
            <person name="Soto E."/>
        </authorList>
    </citation>
    <scope>NUCLEOTIDE SEQUENCE [LARGE SCALE GENOMIC DNA]</scope>
    <source>
        <strain evidence="1 2">R22-20-7</strain>
    </source>
</reference>
<comment type="caution">
    <text evidence="1">The sequence shown here is derived from an EMBL/GenBank/DDBJ whole genome shotgun (WGS) entry which is preliminary data.</text>
</comment>
<evidence type="ECO:0000313" key="2">
    <source>
        <dbReference type="Proteomes" id="UP001628164"/>
    </source>
</evidence>